<accession>A0A2S5BBR0</accession>
<keyword evidence="2" id="KW-0813">Transport</keyword>
<organism evidence="8 9">
    <name type="scientific">Rhodotorula taiwanensis</name>
    <dbReference type="NCBI Taxonomy" id="741276"/>
    <lineage>
        <taxon>Eukaryota</taxon>
        <taxon>Fungi</taxon>
        <taxon>Dikarya</taxon>
        <taxon>Basidiomycota</taxon>
        <taxon>Pucciniomycotina</taxon>
        <taxon>Microbotryomycetes</taxon>
        <taxon>Sporidiobolales</taxon>
        <taxon>Sporidiobolaceae</taxon>
        <taxon>Rhodotorula</taxon>
    </lineage>
</organism>
<feature type="transmembrane region" description="Helical" evidence="6">
    <location>
        <begin position="244"/>
        <end position="263"/>
    </location>
</feature>
<feature type="transmembrane region" description="Helical" evidence="6">
    <location>
        <begin position="355"/>
        <end position="374"/>
    </location>
</feature>
<evidence type="ECO:0000256" key="3">
    <source>
        <dbReference type="ARBA" id="ARBA00022692"/>
    </source>
</evidence>
<feature type="transmembrane region" description="Helical" evidence="6">
    <location>
        <begin position="203"/>
        <end position="223"/>
    </location>
</feature>
<reference evidence="8 9" key="1">
    <citation type="journal article" date="2018" name="Front. Microbiol.">
        <title>Prospects for Fungal Bioremediation of Acidic Radioactive Waste Sites: Characterization and Genome Sequence of Rhodotorula taiwanensis MD1149.</title>
        <authorList>
            <person name="Tkavc R."/>
            <person name="Matrosova V.Y."/>
            <person name="Grichenko O.E."/>
            <person name="Gostincar C."/>
            <person name="Volpe R.P."/>
            <person name="Klimenkova P."/>
            <person name="Gaidamakova E.K."/>
            <person name="Zhou C.E."/>
            <person name="Stewart B.J."/>
            <person name="Lyman M.G."/>
            <person name="Malfatti S.A."/>
            <person name="Rubinfeld B."/>
            <person name="Courtot M."/>
            <person name="Singh J."/>
            <person name="Dalgard C.L."/>
            <person name="Hamilton T."/>
            <person name="Frey K.G."/>
            <person name="Gunde-Cimerman N."/>
            <person name="Dugan L."/>
            <person name="Daly M.J."/>
        </authorList>
    </citation>
    <scope>NUCLEOTIDE SEQUENCE [LARGE SCALE GENOMIC DNA]</scope>
    <source>
        <strain evidence="8 9">MD1149</strain>
    </source>
</reference>
<feature type="transmembrane region" description="Helical" evidence="6">
    <location>
        <begin position="84"/>
        <end position="105"/>
    </location>
</feature>
<keyword evidence="4 6" id="KW-1133">Transmembrane helix</keyword>
<evidence type="ECO:0000259" key="7">
    <source>
        <dbReference type="PROSITE" id="PS50850"/>
    </source>
</evidence>
<dbReference type="InterPro" id="IPR036259">
    <property type="entry name" value="MFS_trans_sf"/>
</dbReference>
<feature type="domain" description="Major facilitator superfamily (MFS) profile" evidence="7">
    <location>
        <begin position="1"/>
        <end position="556"/>
    </location>
</feature>
<dbReference type="PROSITE" id="PS50850">
    <property type="entry name" value="MFS"/>
    <property type="match status" value="1"/>
</dbReference>
<dbReference type="GO" id="GO:0005886">
    <property type="term" value="C:plasma membrane"/>
    <property type="evidence" value="ECO:0007669"/>
    <property type="project" value="TreeGrafter"/>
</dbReference>
<feature type="transmembrane region" description="Helical" evidence="6">
    <location>
        <begin position="169"/>
        <end position="191"/>
    </location>
</feature>
<keyword evidence="3 6" id="KW-0812">Transmembrane</keyword>
<keyword evidence="5 6" id="KW-0472">Membrane</keyword>
<dbReference type="PROSITE" id="PS00216">
    <property type="entry name" value="SUGAR_TRANSPORT_1"/>
    <property type="match status" value="1"/>
</dbReference>
<dbReference type="Proteomes" id="UP000237144">
    <property type="component" value="Unassembled WGS sequence"/>
</dbReference>
<dbReference type="SUPFAM" id="SSF103473">
    <property type="entry name" value="MFS general substrate transporter"/>
    <property type="match status" value="1"/>
</dbReference>
<feature type="transmembrane region" description="Helical" evidence="6">
    <location>
        <begin position="381"/>
        <end position="400"/>
    </location>
</feature>
<dbReference type="CDD" id="cd06179">
    <property type="entry name" value="MFS_TRI12_like"/>
    <property type="match status" value="1"/>
</dbReference>
<comment type="caution">
    <text evidence="8">The sequence shown here is derived from an EMBL/GenBank/DDBJ whole genome shotgun (WGS) entry which is preliminary data.</text>
</comment>
<evidence type="ECO:0000256" key="6">
    <source>
        <dbReference type="SAM" id="Phobius"/>
    </source>
</evidence>
<dbReference type="PANTHER" id="PTHR23501">
    <property type="entry name" value="MAJOR FACILITATOR SUPERFAMILY"/>
    <property type="match status" value="1"/>
</dbReference>
<dbReference type="GO" id="GO:0022857">
    <property type="term" value="F:transmembrane transporter activity"/>
    <property type="evidence" value="ECO:0007669"/>
    <property type="project" value="InterPro"/>
</dbReference>
<feature type="transmembrane region" description="Helical" evidence="6">
    <location>
        <begin position="136"/>
        <end position="157"/>
    </location>
</feature>
<dbReference type="PANTHER" id="PTHR23501:SF195">
    <property type="entry name" value="PEP5"/>
    <property type="match status" value="1"/>
</dbReference>
<evidence type="ECO:0000256" key="2">
    <source>
        <dbReference type="ARBA" id="ARBA00022448"/>
    </source>
</evidence>
<dbReference type="OrthoDB" id="2587356at2759"/>
<dbReference type="Pfam" id="PF06609">
    <property type="entry name" value="TRI12"/>
    <property type="match status" value="1"/>
</dbReference>
<dbReference type="EMBL" id="PJQD01000028">
    <property type="protein sequence ID" value="POY74188.1"/>
    <property type="molecule type" value="Genomic_DNA"/>
</dbReference>
<evidence type="ECO:0000313" key="8">
    <source>
        <dbReference type="EMBL" id="POY74188.1"/>
    </source>
</evidence>
<dbReference type="Gene3D" id="1.20.1250.20">
    <property type="entry name" value="MFS general substrate transporter like domains"/>
    <property type="match status" value="2"/>
</dbReference>
<feature type="transmembrane region" description="Helical" evidence="6">
    <location>
        <begin position="57"/>
        <end position="78"/>
    </location>
</feature>
<proteinExistence type="predicted"/>
<comment type="subcellular location">
    <subcellularLocation>
        <location evidence="1">Membrane</location>
        <topology evidence="1">Multi-pass membrane protein</topology>
    </subcellularLocation>
</comment>
<dbReference type="STRING" id="741276.A0A2S5BBR0"/>
<gene>
    <name evidence="8" type="ORF">BMF94_2762</name>
</gene>
<keyword evidence="9" id="KW-1185">Reference proteome</keyword>
<dbReference type="InterPro" id="IPR005829">
    <property type="entry name" value="Sugar_transporter_CS"/>
</dbReference>
<evidence type="ECO:0000256" key="4">
    <source>
        <dbReference type="ARBA" id="ARBA00022989"/>
    </source>
</evidence>
<feature type="transmembrane region" description="Helical" evidence="6">
    <location>
        <begin position="531"/>
        <end position="550"/>
    </location>
</feature>
<sequence>MSTDLKLGKKHATMQHLEQSTTLAKPAMDTEPERVLTVLGTENQDPDEKQRVSFHSWMILALVAPAANAYAIATPLGATTGQRIWIVQAGGVPAVATGPIMAKIADIYGRRWIIVLSYGLFVVGAIVSMTAKSVDIVIAGQVITGVAAGSAGLINAIASEVMPGVYRTWAQGALNIAAACTAVIGLIGMGAACNANPVDGWRWVFRVMLMFAALLLIGFGALYHPPPRTITHGSFMSKVKTLDWVGYILLLGGTIPLLMGFAWSSDPTYGWHNAHSYGCVVAGFVSLVACLLWEWKGTSTGFLDHRLFHNGRNFPLCMFLIAVEGSLFYLVNNIYAAEVVAVWGQPGNLATTARITPFYLAGILACPLSAMYVTKYKDAKWPTAFAFLCFAIAFLGFALSGQNAGMATAFNAVGGIGCGMAIVLVVVLVQYSTPPLLIGVATALLISVRSLGGTVGYAIAEAIYSSKTNTQIPEAIIKATAPLGFNPRFLGPLIGFLMSGQGLEAVQGATPQILGAASAALKHTEVEGYKIVWFAFLPGGILAVLCCVLFENPRSRMNWTVDAPLNTRDLNVPTPLADSDSVTEKV</sequence>
<evidence type="ECO:0000256" key="5">
    <source>
        <dbReference type="ARBA" id="ARBA00023136"/>
    </source>
</evidence>
<feature type="transmembrane region" description="Helical" evidence="6">
    <location>
        <begin position="314"/>
        <end position="335"/>
    </location>
</feature>
<dbReference type="InterPro" id="IPR020846">
    <property type="entry name" value="MFS_dom"/>
</dbReference>
<dbReference type="InterPro" id="IPR053791">
    <property type="entry name" value="MFS_Tri12-like"/>
</dbReference>
<name>A0A2S5BBR0_9BASI</name>
<evidence type="ECO:0000313" key="9">
    <source>
        <dbReference type="Proteomes" id="UP000237144"/>
    </source>
</evidence>
<feature type="transmembrane region" description="Helical" evidence="6">
    <location>
        <begin position="112"/>
        <end position="130"/>
    </location>
</feature>
<feature type="transmembrane region" description="Helical" evidence="6">
    <location>
        <begin position="275"/>
        <end position="293"/>
    </location>
</feature>
<evidence type="ECO:0000256" key="1">
    <source>
        <dbReference type="ARBA" id="ARBA00004141"/>
    </source>
</evidence>
<feature type="transmembrane region" description="Helical" evidence="6">
    <location>
        <begin position="406"/>
        <end position="429"/>
    </location>
</feature>
<dbReference type="AlphaFoldDB" id="A0A2S5BBR0"/>
<dbReference type="InterPro" id="IPR010573">
    <property type="entry name" value="MFS_Str1/Tri12-like"/>
</dbReference>
<protein>
    <recommendedName>
        <fullName evidence="7">Major facilitator superfamily (MFS) profile domain-containing protein</fullName>
    </recommendedName>
</protein>
<feature type="transmembrane region" description="Helical" evidence="6">
    <location>
        <begin position="436"/>
        <end position="460"/>
    </location>
</feature>